<accession>A0A5Y8AXQ4</accession>
<dbReference type="EC" id="2.7.7.49" evidence="3"/>
<dbReference type="GO" id="GO:0004519">
    <property type="term" value="F:endonuclease activity"/>
    <property type="evidence" value="ECO:0007669"/>
    <property type="project" value="InterPro"/>
</dbReference>
<dbReference type="PROSITE" id="PS50878">
    <property type="entry name" value="RT_POL"/>
    <property type="match status" value="1"/>
</dbReference>
<protein>
    <submittedName>
        <fullName evidence="3">Group II intron reverse transcriptase/maturase</fullName>
        <ecNumber evidence="3">2.7.7.49</ecNumber>
    </submittedName>
</protein>
<dbReference type="InterPro" id="IPR013597">
    <property type="entry name" value="Mat_intron_G2"/>
</dbReference>
<dbReference type="InterPro" id="IPR002711">
    <property type="entry name" value="HNH"/>
</dbReference>
<evidence type="ECO:0000256" key="1">
    <source>
        <dbReference type="ARBA" id="ARBA00034120"/>
    </source>
</evidence>
<reference evidence="3" key="1">
    <citation type="submission" date="2019-08" db="EMBL/GenBank/DDBJ databases">
        <authorList>
            <consortium name="PulseNet: The National Subtyping Network for Foodborne Disease Surveillance"/>
            <person name="Tarr C.L."/>
            <person name="Trees E."/>
            <person name="Katz L.S."/>
            <person name="Carleton-Romer H.A."/>
            <person name="Stroika S."/>
            <person name="Kucerova Z."/>
            <person name="Roache K.F."/>
            <person name="Sabol A.L."/>
            <person name="Besser J."/>
            <person name="Gerner-Smidt P."/>
        </authorList>
    </citation>
    <scope>NUCLEOTIDE SEQUENCE</scope>
    <source>
        <strain evidence="3">PNUSAS086686</strain>
    </source>
</reference>
<dbReference type="Pfam" id="PF01844">
    <property type="entry name" value="HNH"/>
    <property type="match status" value="1"/>
</dbReference>
<dbReference type="GO" id="GO:0003676">
    <property type="term" value="F:nucleic acid binding"/>
    <property type="evidence" value="ECO:0007669"/>
    <property type="project" value="InterPro"/>
</dbReference>
<dbReference type="Pfam" id="PF13655">
    <property type="entry name" value="RVT_N"/>
    <property type="match status" value="1"/>
</dbReference>
<keyword evidence="3" id="KW-0695">RNA-directed DNA polymerase</keyword>
<dbReference type="GO" id="GO:0008270">
    <property type="term" value="F:zinc ion binding"/>
    <property type="evidence" value="ECO:0007669"/>
    <property type="project" value="InterPro"/>
</dbReference>
<gene>
    <name evidence="3" type="primary">ltrA</name>
    <name evidence="3" type="ORF">FSC90_13710</name>
</gene>
<comment type="similarity">
    <text evidence="1">Belongs to the bacterial reverse transcriptase family.</text>
</comment>
<dbReference type="InterPro" id="IPR025960">
    <property type="entry name" value="RVT_N"/>
</dbReference>
<dbReference type="InterPro" id="IPR030931">
    <property type="entry name" value="Group_II_RT_mat"/>
</dbReference>
<organism evidence="3">
    <name type="scientific">Salmonella enterica</name>
    <name type="common">Salmonella choleraesuis</name>
    <dbReference type="NCBI Taxonomy" id="28901"/>
    <lineage>
        <taxon>Bacteria</taxon>
        <taxon>Pseudomonadati</taxon>
        <taxon>Pseudomonadota</taxon>
        <taxon>Gammaproteobacteria</taxon>
        <taxon>Enterobacterales</taxon>
        <taxon>Enterobacteriaceae</taxon>
        <taxon>Salmonella</taxon>
    </lineage>
</organism>
<proteinExistence type="inferred from homology"/>
<keyword evidence="3" id="KW-0548">Nucleotidyltransferase</keyword>
<dbReference type="InterPro" id="IPR000477">
    <property type="entry name" value="RT_dom"/>
</dbReference>
<comment type="caution">
    <text evidence="3">The sequence shown here is derived from an EMBL/GenBank/DDBJ whole genome shotgun (WGS) entry which is preliminary data.</text>
</comment>
<dbReference type="PANTHER" id="PTHR34047">
    <property type="entry name" value="NUCLEAR INTRON MATURASE 1, MITOCHONDRIAL-RELATED"/>
    <property type="match status" value="1"/>
</dbReference>
<dbReference type="EMBL" id="AAJCRC010000036">
    <property type="protein sequence ID" value="ECK6660861.1"/>
    <property type="molecule type" value="Genomic_DNA"/>
</dbReference>
<dbReference type="Gene3D" id="1.10.30.50">
    <property type="match status" value="1"/>
</dbReference>
<dbReference type="Pfam" id="PF08388">
    <property type="entry name" value="GIIM"/>
    <property type="match status" value="1"/>
</dbReference>
<name>A0A5Y8AXQ4_SALER</name>
<dbReference type="CDD" id="cd00085">
    <property type="entry name" value="HNHc"/>
    <property type="match status" value="1"/>
</dbReference>
<keyword evidence="3" id="KW-0808">Transferase</keyword>
<dbReference type="GO" id="GO:0003964">
    <property type="term" value="F:RNA-directed DNA polymerase activity"/>
    <property type="evidence" value="ECO:0007669"/>
    <property type="project" value="UniProtKB-KW"/>
</dbReference>
<dbReference type="AlphaFoldDB" id="A0A5Y8AXQ4"/>
<dbReference type="InterPro" id="IPR051083">
    <property type="entry name" value="GrpII_Intron_Splice-Mob/Def"/>
</dbReference>
<evidence type="ECO:0000313" key="3">
    <source>
        <dbReference type="EMBL" id="ECK6660861.1"/>
    </source>
</evidence>
<dbReference type="Pfam" id="PF00078">
    <property type="entry name" value="RVT_1"/>
    <property type="match status" value="1"/>
</dbReference>
<feature type="domain" description="Reverse transcriptase" evidence="2">
    <location>
        <begin position="93"/>
        <end position="328"/>
    </location>
</feature>
<dbReference type="InterPro" id="IPR003615">
    <property type="entry name" value="HNH_nuc"/>
</dbReference>
<dbReference type="PANTHER" id="PTHR34047:SF8">
    <property type="entry name" value="PROTEIN YKFC"/>
    <property type="match status" value="1"/>
</dbReference>
<dbReference type="SUPFAM" id="SSF56672">
    <property type="entry name" value="DNA/RNA polymerases"/>
    <property type="match status" value="1"/>
</dbReference>
<dbReference type="CDD" id="cd01651">
    <property type="entry name" value="RT_G2_intron"/>
    <property type="match status" value="1"/>
</dbReference>
<dbReference type="SMART" id="SM00507">
    <property type="entry name" value="HNHc"/>
    <property type="match status" value="1"/>
</dbReference>
<evidence type="ECO:0000259" key="2">
    <source>
        <dbReference type="PROSITE" id="PS50878"/>
    </source>
</evidence>
<dbReference type="InterPro" id="IPR043502">
    <property type="entry name" value="DNA/RNA_pol_sf"/>
</dbReference>
<dbReference type="NCBIfam" id="TIGR04416">
    <property type="entry name" value="group_II_RT_mat"/>
    <property type="match status" value="1"/>
</dbReference>
<sequence length="553" mass="63384">MNTGNQVSAASGLDSWHSINWFECHHRVRKLQFRIAKASREGQLRKAKALQRMLTRSFSAKATAVRRVTENNGRRTPGVDKQTWSTPEAKWNALNRLKRKGYKPLPLRRINIPKANGKLRPLGIPTMRDRAMQALYLLALEPLSEIRADHNSYGFRPARSTADAIEQIFITCAKKASPVWILEGDIKGCFDNISHDWLLANIPMDKQILRKWLKAGYIASGTFHETKAGTPQGGIISPVLANMALDGLEKALRTTFGETATRQSRKNKVNFVRYADDFVITGVSREILEEQVKPLVVAFMAARGLQLSDEKTVITHIEKGFNFLGQNIRKYGGKFLIKPSRQSVKNLLEKIKVLIAGNKTVPAWMLIAAVNPLIRGWANYHRHVVSKAVFSYVDSQIWKKIWRWCVRRHPRKNKRWIHSKYFKTNGMRNWIFSGSDSGGREYALFSAASIPVKRHIKTRAEANPYEVRWESYFEKRLDYLWVESLQGRRKIATLWRKQNQICPLCGLRFTQETGWNIHHRLKKILGGGDELTNLLLLHPNCHRQLHANEAGSQ</sequence>